<keyword evidence="3" id="KW-1185">Reference proteome</keyword>
<reference evidence="2 3" key="1">
    <citation type="submission" date="2018-05" db="EMBL/GenBank/DDBJ databases">
        <title>Complete Genome Sequence of Methylobacterium sp. 17Sr1-28.</title>
        <authorList>
            <person name="Srinivasan S."/>
        </authorList>
    </citation>
    <scope>NUCLEOTIDE SEQUENCE [LARGE SCALE GENOMIC DNA]</scope>
    <source>
        <strain evidence="2 3">17Sr1-28</strain>
    </source>
</reference>
<feature type="transmembrane region" description="Helical" evidence="1">
    <location>
        <begin position="38"/>
        <end position="61"/>
    </location>
</feature>
<keyword evidence="1" id="KW-0472">Membrane</keyword>
<feature type="transmembrane region" description="Helical" evidence="1">
    <location>
        <begin position="6"/>
        <end position="26"/>
    </location>
</feature>
<proteinExistence type="predicted"/>
<evidence type="ECO:0000256" key="1">
    <source>
        <dbReference type="SAM" id="Phobius"/>
    </source>
</evidence>
<evidence type="ECO:0000313" key="2">
    <source>
        <dbReference type="EMBL" id="AWN47206.1"/>
    </source>
</evidence>
<accession>A0A2U8WPI7</accession>
<dbReference type="AlphaFoldDB" id="A0A2U8WPI7"/>
<organism evidence="2 3">
    <name type="scientific">Methylobacterium terrae</name>
    <dbReference type="NCBI Taxonomy" id="2202827"/>
    <lineage>
        <taxon>Bacteria</taxon>
        <taxon>Pseudomonadati</taxon>
        <taxon>Pseudomonadota</taxon>
        <taxon>Alphaproteobacteria</taxon>
        <taxon>Hyphomicrobiales</taxon>
        <taxon>Methylobacteriaceae</taxon>
        <taxon>Methylobacterium</taxon>
    </lineage>
</organism>
<keyword evidence="1" id="KW-1133">Transmembrane helix</keyword>
<protein>
    <submittedName>
        <fullName evidence="2">Uncharacterized protein</fullName>
    </submittedName>
</protein>
<dbReference type="EMBL" id="CP029553">
    <property type="protein sequence ID" value="AWN47206.1"/>
    <property type="molecule type" value="Genomic_DNA"/>
</dbReference>
<dbReference type="RefSeq" id="WP_109959537.1">
    <property type="nucleotide sequence ID" value="NZ_CP029553.1"/>
</dbReference>
<dbReference type="Proteomes" id="UP000245444">
    <property type="component" value="Chromosome"/>
</dbReference>
<evidence type="ECO:0000313" key="3">
    <source>
        <dbReference type="Proteomes" id="UP000245444"/>
    </source>
</evidence>
<sequence>MQGLLYILLAVLAFAIVALCGGLWLLHSAINDGNIWKGIVASGLTGGASFFVVMIGGGLAAR</sequence>
<name>A0A2U8WPI7_9HYPH</name>
<gene>
    <name evidence="2" type="ORF">DK419_13490</name>
</gene>
<keyword evidence="1" id="KW-0812">Transmembrane</keyword>
<dbReference type="KEGG" id="mtea:DK419_13490"/>